<feature type="compositionally biased region" description="Low complexity" evidence="1">
    <location>
        <begin position="506"/>
        <end position="517"/>
    </location>
</feature>
<dbReference type="InterPro" id="IPR014752">
    <property type="entry name" value="Arrestin-like_C"/>
</dbReference>
<reference evidence="2 3" key="1">
    <citation type="journal article" date="2024" name="IMA Fungus">
        <title>IMA Genome - F19 : A genome assembly and annotation guide to empower mycologists, including annotated draft genome sequences of Ceratocystis pirilliformis, Diaporthe australafricana, Fusarium ophioides, Paecilomyces lecythidis, and Sporothrix stenoceras.</title>
        <authorList>
            <person name="Aylward J."/>
            <person name="Wilson A.M."/>
            <person name="Visagie C.M."/>
            <person name="Spraker J."/>
            <person name="Barnes I."/>
            <person name="Buitendag C."/>
            <person name="Ceriani C."/>
            <person name="Del Mar Angel L."/>
            <person name="du Plessis D."/>
            <person name="Fuchs T."/>
            <person name="Gasser K."/>
            <person name="Kramer D."/>
            <person name="Li W."/>
            <person name="Munsamy K."/>
            <person name="Piso A."/>
            <person name="Price J.L."/>
            <person name="Sonnekus B."/>
            <person name="Thomas C."/>
            <person name="van der Nest A."/>
            <person name="van Dijk A."/>
            <person name="van Heerden A."/>
            <person name="van Vuuren N."/>
            <person name="Yilmaz N."/>
            <person name="Duong T.A."/>
            <person name="van der Merwe N.A."/>
            <person name="Wingfield M.J."/>
            <person name="Wingfield B.D."/>
        </authorList>
    </citation>
    <scope>NUCLEOTIDE SEQUENCE [LARGE SCALE GENOMIC DNA]</scope>
    <source>
        <strain evidence="2 3">CMW 18167</strain>
    </source>
</reference>
<accession>A0ABR3XPB2</accession>
<organism evidence="2 3">
    <name type="scientific">Paecilomyces lecythidis</name>
    <dbReference type="NCBI Taxonomy" id="3004212"/>
    <lineage>
        <taxon>Eukaryota</taxon>
        <taxon>Fungi</taxon>
        <taxon>Dikarya</taxon>
        <taxon>Ascomycota</taxon>
        <taxon>Pezizomycotina</taxon>
        <taxon>Eurotiomycetes</taxon>
        <taxon>Eurotiomycetidae</taxon>
        <taxon>Eurotiales</taxon>
        <taxon>Thermoascaceae</taxon>
        <taxon>Paecilomyces</taxon>
    </lineage>
</organism>
<evidence type="ECO:0000313" key="2">
    <source>
        <dbReference type="EMBL" id="KAL1877823.1"/>
    </source>
</evidence>
<evidence type="ECO:0000313" key="3">
    <source>
        <dbReference type="Proteomes" id="UP001583193"/>
    </source>
</evidence>
<name>A0ABR3XPB2_9EURO</name>
<gene>
    <name evidence="2" type="ORF">Plec18167_004792</name>
</gene>
<sequence length="539" mass="59239">MSASSFIARSTSTFESLTKRSRPKIEIDLVDQRDGFVASYTTGDKIEGEVTIIADHDTQFDDIDITFEGLSTTSVERSSSMVGAGGKSNAYQTFLKLRQPINRTEYPHPRVFEAGQTFKFTFTFVVPDRLLPQVCEHSKNNLHLRHAHTQLPPSLGDPMLAGDGVSLLDDMAPIMSRISYVIKVSISRNPSVEGGRPTNLASVAKKVRIIPVVDEQPPLSIADDCGDYCLRKEKDIKRGLLRGKYGRLVIEASQPKPLQGDYTSSNGSSCPASTVATLHLRFDPVADELPPRLGTLWAKIKASTFYSVIPWDSFPSKSANTYWTNIRGVYTETVPLSSRCIALVQWEKHHANGNDAISRRTSLQSASSTETLTSGPSASYSGKTFYTASILVPITLPKSKSFVPTFHSCLISRTYALDLSVSYHTPNTNVLTPSSSLRVPIQLTCGRPDRPTSYDDAEAEAETEEEEDFFRPRRIAPPNPEHLGSYGSLSDTSRPADPPMYSDPTSLSRSRGSYSSRQNGENGCSREKNGSISFLLSSI</sequence>
<keyword evidence="3" id="KW-1185">Reference proteome</keyword>
<evidence type="ECO:0000256" key="1">
    <source>
        <dbReference type="SAM" id="MobiDB-lite"/>
    </source>
</evidence>
<feature type="region of interest" description="Disordered" evidence="1">
    <location>
        <begin position="358"/>
        <end position="377"/>
    </location>
</feature>
<feature type="compositionally biased region" description="Polar residues" evidence="1">
    <location>
        <begin position="359"/>
        <end position="377"/>
    </location>
</feature>
<proteinExistence type="predicted"/>
<dbReference type="PANTHER" id="PTHR31904:SF1">
    <property type="entry name" value="BYPASS OF STOP CODON PROTEIN 5-RELATED"/>
    <property type="match status" value="1"/>
</dbReference>
<dbReference type="Gene3D" id="2.60.40.640">
    <property type="match status" value="1"/>
</dbReference>
<feature type="compositionally biased region" description="Acidic residues" evidence="1">
    <location>
        <begin position="455"/>
        <end position="468"/>
    </location>
</feature>
<feature type="compositionally biased region" description="Polar residues" evidence="1">
    <location>
        <begin position="530"/>
        <end position="539"/>
    </location>
</feature>
<dbReference type="Proteomes" id="UP001583193">
    <property type="component" value="Unassembled WGS sequence"/>
</dbReference>
<dbReference type="InterPro" id="IPR039634">
    <property type="entry name" value="Bul1-like"/>
</dbReference>
<dbReference type="PANTHER" id="PTHR31904">
    <property type="entry name" value="BYPASS OF STOP CODON PROTEIN 5-RELATED"/>
    <property type="match status" value="1"/>
</dbReference>
<dbReference type="EMBL" id="JAVDPF010000013">
    <property type="protein sequence ID" value="KAL1877823.1"/>
    <property type="molecule type" value="Genomic_DNA"/>
</dbReference>
<protein>
    <recommendedName>
        <fullName evidence="4">Arrestin-like N-terminal domain-containing protein</fullName>
    </recommendedName>
</protein>
<comment type="caution">
    <text evidence="2">The sequence shown here is derived from an EMBL/GenBank/DDBJ whole genome shotgun (WGS) entry which is preliminary data.</text>
</comment>
<evidence type="ECO:0008006" key="4">
    <source>
        <dbReference type="Google" id="ProtNLM"/>
    </source>
</evidence>
<feature type="region of interest" description="Disordered" evidence="1">
    <location>
        <begin position="445"/>
        <end position="539"/>
    </location>
</feature>